<sequence length="181" mass="20291">TRLPVIEDDVDDLEEELEDEDVDAPDVQLTGVIITPSIRMATLRQEGEKLSLVAFEGKPLEGNFGSWHVSRIDHREVTLSSGAGEEIQLKLEVHGVAIAEPPKPEPPAAEDEQGKKDQARQGEEQPLSRAEEIRQRIAERREELRRAAEEDEQGGQASYQQAIQTMMGKKRQEKSKNESDN</sequence>
<feature type="region of interest" description="Disordered" evidence="1">
    <location>
        <begin position="95"/>
        <end position="181"/>
    </location>
</feature>
<proteinExistence type="predicted"/>
<organism evidence="2">
    <name type="scientific">marine sediment metagenome</name>
    <dbReference type="NCBI Taxonomy" id="412755"/>
    <lineage>
        <taxon>unclassified sequences</taxon>
        <taxon>metagenomes</taxon>
        <taxon>ecological metagenomes</taxon>
    </lineage>
</organism>
<name>X1C789_9ZZZZ</name>
<accession>X1C789</accession>
<evidence type="ECO:0000313" key="2">
    <source>
        <dbReference type="EMBL" id="GAH03247.1"/>
    </source>
</evidence>
<dbReference type="AlphaFoldDB" id="X1C789"/>
<feature type="non-terminal residue" evidence="2">
    <location>
        <position position="1"/>
    </location>
</feature>
<gene>
    <name evidence="2" type="ORF">S01H4_43995</name>
</gene>
<reference evidence="2" key="1">
    <citation type="journal article" date="2014" name="Front. Microbiol.">
        <title>High frequency of phylogenetically diverse reductive dehalogenase-homologous genes in deep subseafloor sedimentary metagenomes.</title>
        <authorList>
            <person name="Kawai M."/>
            <person name="Futagami T."/>
            <person name="Toyoda A."/>
            <person name="Takaki Y."/>
            <person name="Nishi S."/>
            <person name="Hori S."/>
            <person name="Arai W."/>
            <person name="Tsubouchi T."/>
            <person name="Morono Y."/>
            <person name="Uchiyama I."/>
            <person name="Ito T."/>
            <person name="Fujiyama A."/>
            <person name="Inagaki F."/>
            <person name="Takami H."/>
        </authorList>
    </citation>
    <scope>NUCLEOTIDE SEQUENCE</scope>
    <source>
        <strain evidence="2">Expedition CK06-06</strain>
    </source>
</reference>
<evidence type="ECO:0000256" key="1">
    <source>
        <dbReference type="SAM" id="MobiDB-lite"/>
    </source>
</evidence>
<feature type="compositionally biased region" description="Basic and acidic residues" evidence="1">
    <location>
        <begin position="112"/>
        <end position="123"/>
    </location>
</feature>
<feature type="compositionally biased region" description="Basic and acidic residues" evidence="1">
    <location>
        <begin position="129"/>
        <end position="148"/>
    </location>
</feature>
<comment type="caution">
    <text evidence="2">The sequence shown here is derived from an EMBL/GenBank/DDBJ whole genome shotgun (WGS) entry which is preliminary data.</text>
</comment>
<feature type="compositionally biased region" description="Polar residues" evidence="1">
    <location>
        <begin position="155"/>
        <end position="164"/>
    </location>
</feature>
<dbReference type="EMBL" id="BART01024334">
    <property type="protein sequence ID" value="GAH03247.1"/>
    <property type="molecule type" value="Genomic_DNA"/>
</dbReference>
<feature type="region of interest" description="Disordered" evidence="1">
    <location>
        <begin position="1"/>
        <end position="21"/>
    </location>
</feature>
<protein>
    <submittedName>
        <fullName evidence="2">Uncharacterized protein</fullName>
    </submittedName>
</protein>